<dbReference type="OrthoDB" id="6624781at2"/>
<dbReference type="InterPro" id="IPR004360">
    <property type="entry name" value="Glyas_Fos-R_dOase_dom"/>
</dbReference>
<dbReference type="AlphaFoldDB" id="A0A543AVI3"/>
<dbReference type="Gene3D" id="3.10.180.10">
    <property type="entry name" value="2,3-Dihydroxybiphenyl 1,2-Dioxygenase, domain 1"/>
    <property type="match status" value="1"/>
</dbReference>
<sequence>MVNFASVVPILPVSDMKQAVINYERLGFKVTAYETGDYAFALRDEAAIHLAKVAETDPVHSQVAVYLYVDNADNLAEEWKHVPGELVRPADTVYGLREGAYIDPDGNLIRYGSKLKS</sequence>
<dbReference type="RefSeq" id="WP_142038196.1">
    <property type="nucleotide sequence ID" value="NZ_JBHTGS010000001.1"/>
</dbReference>
<dbReference type="Pfam" id="PF00903">
    <property type="entry name" value="Glyoxalase"/>
    <property type="match status" value="1"/>
</dbReference>
<feature type="domain" description="VOC" evidence="1">
    <location>
        <begin position="3"/>
        <end position="114"/>
    </location>
</feature>
<dbReference type="InParanoid" id="A0A543AVI3"/>
<dbReference type="EMBL" id="VFOW01000001">
    <property type="protein sequence ID" value="TQL76585.1"/>
    <property type="molecule type" value="Genomic_DNA"/>
</dbReference>
<protein>
    <recommendedName>
        <fullName evidence="1">VOC domain-containing protein</fullName>
    </recommendedName>
</protein>
<evidence type="ECO:0000259" key="1">
    <source>
        <dbReference type="PROSITE" id="PS51819"/>
    </source>
</evidence>
<reference evidence="2 3" key="1">
    <citation type="submission" date="2019-06" db="EMBL/GenBank/DDBJ databases">
        <title>Sequencing the genomes of 1000 actinobacteria strains.</title>
        <authorList>
            <person name="Klenk H.-P."/>
        </authorList>
    </citation>
    <scope>NUCLEOTIDE SEQUENCE [LARGE SCALE GENOMIC DNA]</scope>
    <source>
        <strain evidence="2 3">DSM 45928</strain>
    </source>
</reference>
<dbReference type="InterPro" id="IPR037523">
    <property type="entry name" value="VOC_core"/>
</dbReference>
<gene>
    <name evidence="2" type="ORF">FB566_2117</name>
</gene>
<dbReference type="Proteomes" id="UP000317043">
    <property type="component" value="Unassembled WGS sequence"/>
</dbReference>
<dbReference type="PROSITE" id="PS51819">
    <property type="entry name" value="VOC"/>
    <property type="match status" value="1"/>
</dbReference>
<dbReference type="InterPro" id="IPR029068">
    <property type="entry name" value="Glyas_Bleomycin-R_OHBP_Dase"/>
</dbReference>
<accession>A0A543AVI3</accession>
<name>A0A543AVI3_9ACTN</name>
<organism evidence="2 3">
    <name type="scientific">Stackebrandtia endophytica</name>
    <dbReference type="NCBI Taxonomy" id="1496996"/>
    <lineage>
        <taxon>Bacteria</taxon>
        <taxon>Bacillati</taxon>
        <taxon>Actinomycetota</taxon>
        <taxon>Actinomycetes</taxon>
        <taxon>Glycomycetales</taxon>
        <taxon>Glycomycetaceae</taxon>
        <taxon>Stackebrandtia</taxon>
    </lineage>
</organism>
<keyword evidence="3" id="KW-1185">Reference proteome</keyword>
<dbReference type="SUPFAM" id="SSF54593">
    <property type="entry name" value="Glyoxalase/Bleomycin resistance protein/Dihydroxybiphenyl dioxygenase"/>
    <property type="match status" value="1"/>
</dbReference>
<evidence type="ECO:0000313" key="3">
    <source>
        <dbReference type="Proteomes" id="UP000317043"/>
    </source>
</evidence>
<proteinExistence type="predicted"/>
<evidence type="ECO:0000313" key="2">
    <source>
        <dbReference type="EMBL" id="TQL76585.1"/>
    </source>
</evidence>
<comment type="caution">
    <text evidence="2">The sequence shown here is derived from an EMBL/GenBank/DDBJ whole genome shotgun (WGS) entry which is preliminary data.</text>
</comment>